<accession>A0A6A6B200</accession>
<dbReference type="RefSeq" id="XP_033393793.1">
    <property type="nucleotide sequence ID" value="XM_033539339.1"/>
</dbReference>
<organism evidence="5 6">
    <name type="scientific">Aplosporella prunicola CBS 121167</name>
    <dbReference type="NCBI Taxonomy" id="1176127"/>
    <lineage>
        <taxon>Eukaryota</taxon>
        <taxon>Fungi</taxon>
        <taxon>Dikarya</taxon>
        <taxon>Ascomycota</taxon>
        <taxon>Pezizomycotina</taxon>
        <taxon>Dothideomycetes</taxon>
        <taxon>Dothideomycetes incertae sedis</taxon>
        <taxon>Botryosphaeriales</taxon>
        <taxon>Aplosporellaceae</taxon>
        <taxon>Aplosporella</taxon>
    </lineage>
</organism>
<protein>
    <recommendedName>
        <fullName evidence="3">Carboxylic ester hydrolase</fullName>
        <ecNumber evidence="3">3.1.1.-</ecNumber>
    </recommendedName>
</protein>
<evidence type="ECO:0000256" key="3">
    <source>
        <dbReference type="RuleBase" id="RU361235"/>
    </source>
</evidence>
<comment type="similarity">
    <text evidence="1 3">Belongs to the type-B carboxylesterase/lipase family.</text>
</comment>
<dbReference type="EMBL" id="ML995498">
    <property type="protein sequence ID" value="KAF2138080.1"/>
    <property type="molecule type" value="Genomic_DNA"/>
</dbReference>
<keyword evidence="2 3" id="KW-0378">Hydrolase</keyword>
<keyword evidence="6" id="KW-1185">Reference proteome</keyword>
<dbReference type="PROSITE" id="PS00122">
    <property type="entry name" value="CARBOXYLESTERASE_B_1"/>
    <property type="match status" value="1"/>
</dbReference>
<dbReference type="InterPro" id="IPR019826">
    <property type="entry name" value="Carboxylesterase_B_AS"/>
</dbReference>
<name>A0A6A6B200_9PEZI</name>
<dbReference type="EC" id="3.1.1.-" evidence="3"/>
<evidence type="ECO:0000259" key="4">
    <source>
        <dbReference type="Pfam" id="PF00135"/>
    </source>
</evidence>
<feature type="chain" id="PRO_5025706015" description="Carboxylic ester hydrolase" evidence="3">
    <location>
        <begin position="23"/>
        <end position="547"/>
    </location>
</feature>
<dbReference type="GO" id="GO:0016787">
    <property type="term" value="F:hydrolase activity"/>
    <property type="evidence" value="ECO:0007669"/>
    <property type="project" value="UniProtKB-KW"/>
</dbReference>
<dbReference type="GeneID" id="54296835"/>
<reference evidence="5" key="1">
    <citation type="journal article" date="2020" name="Stud. Mycol.">
        <title>101 Dothideomycetes genomes: a test case for predicting lifestyles and emergence of pathogens.</title>
        <authorList>
            <person name="Haridas S."/>
            <person name="Albert R."/>
            <person name="Binder M."/>
            <person name="Bloem J."/>
            <person name="Labutti K."/>
            <person name="Salamov A."/>
            <person name="Andreopoulos B."/>
            <person name="Baker S."/>
            <person name="Barry K."/>
            <person name="Bills G."/>
            <person name="Bluhm B."/>
            <person name="Cannon C."/>
            <person name="Castanera R."/>
            <person name="Culley D."/>
            <person name="Daum C."/>
            <person name="Ezra D."/>
            <person name="Gonzalez J."/>
            <person name="Henrissat B."/>
            <person name="Kuo A."/>
            <person name="Liang C."/>
            <person name="Lipzen A."/>
            <person name="Lutzoni F."/>
            <person name="Magnuson J."/>
            <person name="Mondo S."/>
            <person name="Nolan M."/>
            <person name="Ohm R."/>
            <person name="Pangilinan J."/>
            <person name="Park H.-J."/>
            <person name="Ramirez L."/>
            <person name="Alfaro M."/>
            <person name="Sun H."/>
            <person name="Tritt A."/>
            <person name="Yoshinaga Y."/>
            <person name="Zwiers L.-H."/>
            <person name="Turgeon B."/>
            <person name="Goodwin S."/>
            <person name="Spatafora J."/>
            <person name="Crous P."/>
            <person name="Grigoriev I."/>
        </authorList>
    </citation>
    <scope>NUCLEOTIDE SEQUENCE</scope>
    <source>
        <strain evidence="5">CBS 121167</strain>
    </source>
</reference>
<evidence type="ECO:0000313" key="5">
    <source>
        <dbReference type="EMBL" id="KAF2138080.1"/>
    </source>
</evidence>
<feature type="domain" description="Carboxylesterase type B" evidence="4">
    <location>
        <begin position="41"/>
        <end position="504"/>
    </location>
</feature>
<dbReference type="PANTHER" id="PTHR11559">
    <property type="entry name" value="CARBOXYLESTERASE"/>
    <property type="match status" value="1"/>
</dbReference>
<keyword evidence="3" id="KW-0732">Signal</keyword>
<dbReference type="Pfam" id="PF00135">
    <property type="entry name" value="COesterase"/>
    <property type="match status" value="1"/>
</dbReference>
<evidence type="ECO:0000256" key="2">
    <source>
        <dbReference type="ARBA" id="ARBA00022801"/>
    </source>
</evidence>
<dbReference type="OrthoDB" id="408631at2759"/>
<dbReference type="InterPro" id="IPR002018">
    <property type="entry name" value="CarbesteraseB"/>
</dbReference>
<dbReference type="InterPro" id="IPR029058">
    <property type="entry name" value="AB_hydrolase_fold"/>
</dbReference>
<gene>
    <name evidence="5" type="ORF">K452DRAFT_277819</name>
</gene>
<dbReference type="AlphaFoldDB" id="A0A6A6B200"/>
<dbReference type="Proteomes" id="UP000799438">
    <property type="component" value="Unassembled WGS sequence"/>
</dbReference>
<evidence type="ECO:0000256" key="1">
    <source>
        <dbReference type="ARBA" id="ARBA00005964"/>
    </source>
</evidence>
<sequence length="547" mass="59537">MQSIRYTFSYLSTLLLSIHVYASGGAPLADLGYVRYTGFTNETAGINYFRGIPYAQPPIGQLRWQKPLPIEELNSFAGQTINASAPAKLCYQAQPYSLWVDQPGNHSEGNTTYWNENYPQSEGCLVLSVLAPRYPVNNSLPVFVAIHGGGYTQGSGHMNSPGDAIVHKSNGSIIYVEIQYRLGIFGFLAGSSVMEDGVANAGLLDQRAALNWVQRHISAFGGDPNRVTIWGGSAGGGSVSFQLMAGGAFDKPPFSAAIVEYPWWQPLPSISTQETQFHTVLDIANCTSLSCLRSQPSSVLQFANQHAMNVSYPSPGTGFGTFYYGPVVDGSFIPYLPSEALRRGRFYTVPLLVDRDADEGYYFSNLSMNSISAELTDAAYLFPSAGRTFFSRLLTLYPRVNYDTIFAQRAAWFGDTVVNCPTARLAAAFVDRGAAVFKMVFAADGGRHSATGVFLTEDSIGFPKAKNGTLADIMSDYWISFAKEHDPNVLKNAAAPIWPSYASDGEALDGVKFDVLRVEDERIAVQQDPDAASNCDFLAAQSHVIRN</sequence>
<dbReference type="Gene3D" id="3.40.50.1820">
    <property type="entry name" value="alpha/beta hydrolase"/>
    <property type="match status" value="1"/>
</dbReference>
<dbReference type="InterPro" id="IPR050309">
    <property type="entry name" value="Type-B_Carboxylest/Lipase"/>
</dbReference>
<feature type="signal peptide" evidence="3">
    <location>
        <begin position="1"/>
        <end position="22"/>
    </location>
</feature>
<dbReference type="SUPFAM" id="SSF53474">
    <property type="entry name" value="alpha/beta-Hydrolases"/>
    <property type="match status" value="1"/>
</dbReference>
<evidence type="ECO:0000313" key="6">
    <source>
        <dbReference type="Proteomes" id="UP000799438"/>
    </source>
</evidence>
<proteinExistence type="inferred from homology"/>